<keyword evidence="1" id="KW-0472">Membrane</keyword>
<name>A0ABV2PRW4_9GAMM</name>
<evidence type="ECO:0000313" key="3">
    <source>
        <dbReference type="Proteomes" id="UP001549251"/>
    </source>
</evidence>
<reference evidence="2 3" key="1">
    <citation type="submission" date="2024-06" db="EMBL/GenBank/DDBJ databases">
        <title>Sorghum-associated microbial communities from plants grown in Nebraska, USA.</title>
        <authorList>
            <person name="Schachtman D."/>
        </authorList>
    </citation>
    <scope>NUCLEOTIDE SEQUENCE [LARGE SCALE GENOMIC DNA]</scope>
    <source>
        <strain evidence="2 3">1757</strain>
    </source>
</reference>
<feature type="transmembrane region" description="Helical" evidence="1">
    <location>
        <begin position="21"/>
        <end position="40"/>
    </location>
</feature>
<protein>
    <submittedName>
        <fullName evidence="2">Uncharacterized protein</fullName>
    </submittedName>
</protein>
<evidence type="ECO:0000256" key="1">
    <source>
        <dbReference type="SAM" id="Phobius"/>
    </source>
</evidence>
<sequence length="388" mass="41826">MRYGKSENPACWSRSRPHAAYWGLSLVICAGLAGTVPAHGTTVRSSESATPPRMAIQVNDDRMTVTMAGAPQIYLYGVIDADAPQRFEALVKSGKIPPGSDVYLNSSQGDLAAGMALGRLFRAGSMTTHLGTPRRKGRAGYRGIKAAVCSGACAYAYFGGLYRWAPTGSDRIGLIRHQAVGTAAPRSTSGEADAYLKNMGIDLDALTPLPTSPVDSPTWLTADQMTVAGLANNGRLPLKTKSWLLPPAPFLELQQDDRDGSHRLVLQCKPGSVTLTAYDLVGATRARQIVAHETRSYFEVDRQEVLVEPRGAARVVDGAVVITRPYPPTELGHLLSSRSIGAWVGGRRSAFRYGATFMLYPARHAIKDFYNACWRAAPWPVKPSPKKG</sequence>
<accession>A0ABV2PRW4</accession>
<evidence type="ECO:0000313" key="2">
    <source>
        <dbReference type="EMBL" id="MET4567772.1"/>
    </source>
</evidence>
<comment type="caution">
    <text evidence="2">The sequence shown here is derived from an EMBL/GenBank/DDBJ whole genome shotgun (WGS) entry which is preliminary data.</text>
</comment>
<keyword evidence="1" id="KW-1133">Transmembrane helix</keyword>
<organism evidence="2 3">
    <name type="scientific">Rhodanobacter soli</name>
    <dbReference type="NCBI Taxonomy" id="590609"/>
    <lineage>
        <taxon>Bacteria</taxon>
        <taxon>Pseudomonadati</taxon>
        <taxon>Pseudomonadota</taxon>
        <taxon>Gammaproteobacteria</taxon>
        <taxon>Lysobacterales</taxon>
        <taxon>Rhodanobacteraceae</taxon>
        <taxon>Rhodanobacter</taxon>
    </lineage>
</organism>
<dbReference type="EMBL" id="JBEPSD010000001">
    <property type="protein sequence ID" value="MET4567772.1"/>
    <property type="molecule type" value="Genomic_DNA"/>
</dbReference>
<dbReference type="Proteomes" id="UP001549251">
    <property type="component" value="Unassembled WGS sequence"/>
</dbReference>
<proteinExistence type="predicted"/>
<keyword evidence="1" id="KW-0812">Transmembrane</keyword>
<gene>
    <name evidence="2" type="ORF">ABIE04_000099</name>
</gene>
<keyword evidence="3" id="KW-1185">Reference proteome</keyword>